<dbReference type="Pfam" id="PF13561">
    <property type="entry name" value="adh_short_C2"/>
    <property type="match status" value="1"/>
</dbReference>
<keyword evidence="1" id="KW-0521">NADP</keyword>
<dbReference type="InterPro" id="IPR036291">
    <property type="entry name" value="NAD(P)-bd_dom_sf"/>
</dbReference>
<dbReference type="Gene3D" id="3.40.50.720">
    <property type="entry name" value="NAD(P)-binding Rossmann-like Domain"/>
    <property type="match status" value="1"/>
</dbReference>
<comment type="caution">
    <text evidence="4">The sequence shown here is derived from an EMBL/GenBank/DDBJ whole genome shotgun (WGS) entry which is preliminary data.</text>
</comment>
<name>A0A8K0WCK4_9HYPO</name>
<dbReference type="Pfam" id="PF26639">
    <property type="entry name" value="Het-6_barrel"/>
    <property type="match status" value="1"/>
</dbReference>
<dbReference type="OrthoDB" id="3477286at2759"/>
<dbReference type="InterPro" id="IPR020904">
    <property type="entry name" value="Sc_DH/Rdtase_CS"/>
</dbReference>
<proteinExistence type="predicted"/>
<protein>
    <recommendedName>
        <fullName evidence="3">Ketoreductase domain-containing protein</fullName>
    </recommendedName>
</protein>
<dbReference type="SMART" id="SM00822">
    <property type="entry name" value="PKS_KR"/>
    <property type="match status" value="1"/>
</dbReference>
<sequence>MDVPGFALITGGASGIGRACAKAFAREGSAGIALIDLNLEALQAVKSEIENEQLSPNEAFQIELYPSDVTDEERINQVVGEAAQKFGRIDYVVNAAGIAMKHQGGVAFAQTADWNRVVNINLNGTFFVLRAAAKVMLKQEPIRSSINGRELQRGSIINFSSIQGVVGIPLSTSYTAAKHAIIGLTRSASEDYAKDGLRINAICPGYTETPMTTKNPEVLKAMQERIGTAVPMQRMGQPEEIADGVLYLAGGRSSFVTGSALVVDAGLAQLGERQTEVKLQSSQDNVISEGHVRNRLFFLSIFIHFCRIQHIYKPLDTQLQEIRLLTLHPSSDGDEGIHCTLSHLALKSSGPSEPDFTECITLNDHPFFITPTKTRLLWADAICINQLDIKERNTQVAAMRQIYSNCARDIAWLDPMIGKEYKSSEIYGNPKLHKRENKIKSGMELMYNITQKNPQTLKTIQDYYREGQFSLDTMARRSLRSLFEKPTLWKRLWVMQELSLAPRVTLMCKSAELQWDQLTALFRDEPYFDAFHMHTSSHMHSYYEEFSEVFVPIKLIEDQRRLLSQESKLMDVLVRFRATESTNPKDKIYGLLGLVTEDHGIQVDYSKSIRDLYKQTTVSLINMSGNLDILCQNPFERKGEPCALQQDPDTSVMPSWVAEFDAKRQDCVPLIFAQRNIFNASTKRGERPCRLLGSGEGILALKGTILGTVGPVHKKTTSNETKPQDTMRLYLDDKALSHPQDHLYRTQFGNKTISTGETSIRAFWRTLVKDCTLPPRMRRLRPEEIESLDIHNQKTLAKEEEQVKTYQIRLDGLYSRSAFSYDPGDDFDFSNVDSETVIVPARMMHETHDLMFATTDNGLYLLARPHVHQGDVVAVLDGGRLPMVLRKVEHEGLEDTFKVVCSAYVHGFMDGEADLGVEEGWLQKQDILLV</sequence>
<dbReference type="InterPro" id="IPR002347">
    <property type="entry name" value="SDR_fam"/>
</dbReference>
<reference evidence="4" key="1">
    <citation type="journal article" date="2021" name="Nat. Commun.">
        <title>Genetic determinants of endophytism in the Arabidopsis root mycobiome.</title>
        <authorList>
            <person name="Mesny F."/>
            <person name="Miyauchi S."/>
            <person name="Thiergart T."/>
            <person name="Pickel B."/>
            <person name="Atanasova L."/>
            <person name="Karlsson M."/>
            <person name="Huettel B."/>
            <person name="Barry K.W."/>
            <person name="Haridas S."/>
            <person name="Chen C."/>
            <person name="Bauer D."/>
            <person name="Andreopoulos W."/>
            <person name="Pangilinan J."/>
            <person name="LaButti K."/>
            <person name="Riley R."/>
            <person name="Lipzen A."/>
            <person name="Clum A."/>
            <person name="Drula E."/>
            <person name="Henrissat B."/>
            <person name="Kohler A."/>
            <person name="Grigoriev I.V."/>
            <person name="Martin F.M."/>
            <person name="Hacquard S."/>
        </authorList>
    </citation>
    <scope>NUCLEOTIDE SEQUENCE</scope>
    <source>
        <strain evidence="4">MPI-SDFR-AT-0068</strain>
    </source>
</reference>
<dbReference type="InterPro" id="IPR057326">
    <property type="entry name" value="KR_dom"/>
</dbReference>
<dbReference type="PRINTS" id="PR00081">
    <property type="entry name" value="GDHRDH"/>
</dbReference>
<dbReference type="EMBL" id="JAGPXF010000004">
    <property type="protein sequence ID" value="KAH7245483.1"/>
    <property type="molecule type" value="Genomic_DNA"/>
</dbReference>
<dbReference type="InterPro" id="IPR052895">
    <property type="entry name" value="HetReg/Transcr_Mod"/>
</dbReference>
<dbReference type="CDD" id="cd05233">
    <property type="entry name" value="SDR_c"/>
    <property type="match status" value="1"/>
</dbReference>
<dbReference type="PRINTS" id="PR00080">
    <property type="entry name" value="SDRFAMILY"/>
</dbReference>
<feature type="domain" description="Ketoreductase" evidence="3">
    <location>
        <begin position="5"/>
        <end position="205"/>
    </location>
</feature>
<dbReference type="Pfam" id="PF06985">
    <property type="entry name" value="HET"/>
    <property type="match status" value="1"/>
</dbReference>
<dbReference type="PROSITE" id="PS00061">
    <property type="entry name" value="ADH_SHORT"/>
    <property type="match status" value="1"/>
</dbReference>
<dbReference type="PANTHER" id="PTHR24148">
    <property type="entry name" value="ANKYRIN REPEAT DOMAIN-CONTAINING PROTEIN 39 HOMOLOG-RELATED"/>
    <property type="match status" value="1"/>
</dbReference>
<dbReference type="Proteomes" id="UP000813427">
    <property type="component" value="Unassembled WGS sequence"/>
</dbReference>
<evidence type="ECO:0000256" key="2">
    <source>
        <dbReference type="ARBA" id="ARBA00023002"/>
    </source>
</evidence>
<organism evidence="4 5">
    <name type="scientific">Fusarium tricinctum</name>
    <dbReference type="NCBI Taxonomy" id="61284"/>
    <lineage>
        <taxon>Eukaryota</taxon>
        <taxon>Fungi</taxon>
        <taxon>Dikarya</taxon>
        <taxon>Ascomycota</taxon>
        <taxon>Pezizomycotina</taxon>
        <taxon>Sordariomycetes</taxon>
        <taxon>Hypocreomycetidae</taxon>
        <taxon>Hypocreales</taxon>
        <taxon>Nectriaceae</taxon>
        <taxon>Fusarium</taxon>
        <taxon>Fusarium tricinctum species complex</taxon>
    </lineage>
</organism>
<evidence type="ECO:0000313" key="5">
    <source>
        <dbReference type="Proteomes" id="UP000813427"/>
    </source>
</evidence>
<dbReference type="PANTHER" id="PTHR24148:SF77">
    <property type="entry name" value="HETEROKARYON INCOMPATIBILITY DOMAIN-CONTAINING PROTEIN"/>
    <property type="match status" value="1"/>
</dbReference>
<accession>A0A8K0WCK4</accession>
<keyword evidence="2" id="KW-0560">Oxidoreductase</keyword>
<dbReference type="AlphaFoldDB" id="A0A8K0WCK4"/>
<dbReference type="SUPFAM" id="SSF51735">
    <property type="entry name" value="NAD(P)-binding Rossmann-fold domains"/>
    <property type="match status" value="1"/>
</dbReference>
<evidence type="ECO:0000259" key="3">
    <source>
        <dbReference type="SMART" id="SM00822"/>
    </source>
</evidence>
<evidence type="ECO:0000313" key="4">
    <source>
        <dbReference type="EMBL" id="KAH7245483.1"/>
    </source>
</evidence>
<evidence type="ECO:0000256" key="1">
    <source>
        <dbReference type="ARBA" id="ARBA00022857"/>
    </source>
</evidence>
<dbReference type="InterPro" id="IPR010730">
    <property type="entry name" value="HET"/>
</dbReference>
<keyword evidence="5" id="KW-1185">Reference proteome</keyword>
<dbReference type="GO" id="GO:0016491">
    <property type="term" value="F:oxidoreductase activity"/>
    <property type="evidence" value="ECO:0007669"/>
    <property type="project" value="UniProtKB-KW"/>
</dbReference>
<gene>
    <name evidence="4" type="ORF">BKA59DRAFT_500989</name>
</gene>
<dbReference type="FunFam" id="3.40.50.720:FF:000084">
    <property type="entry name" value="Short-chain dehydrogenase reductase"/>
    <property type="match status" value="1"/>
</dbReference>